<dbReference type="PANTHER" id="PTHR28026">
    <property type="entry name" value="DUF962 DOMAIN PROTEIN (AFU_ORTHOLOGUE AFUA_8G05310)"/>
    <property type="match status" value="1"/>
</dbReference>
<reference evidence="2 3" key="1">
    <citation type="submission" date="2019-02" db="EMBL/GenBank/DDBJ databases">
        <title>Deep-cultivation of Planctomycetes and their phenomic and genomic characterization uncovers novel biology.</title>
        <authorList>
            <person name="Wiegand S."/>
            <person name="Jogler M."/>
            <person name="Boedeker C."/>
            <person name="Pinto D."/>
            <person name="Vollmers J."/>
            <person name="Rivas-Marin E."/>
            <person name="Kohn T."/>
            <person name="Peeters S.H."/>
            <person name="Heuer A."/>
            <person name="Rast P."/>
            <person name="Oberbeckmann S."/>
            <person name="Bunk B."/>
            <person name="Jeske O."/>
            <person name="Meyerdierks A."/>
            <person name="Storesund J.E."/>
            <person name="Kallscheuer N."/>
            <person name="Luecker S."/>
            <person name="Lage O.M."/>
            <person name="Pohl T."/>
            <person name="Merkel B.J."/>
            <person name="Hornburger P."/>
            <person name="Mueller R.-W."/>
            <person name="Bruemmer F."/>
            <person name="Labrenz M."/>
            <person name="Spormann A.M."/>
            <person name="Op den Camp H."/>
            <person name="Overmann J."/>
            <person name="Amann R."/>
            <person name="Jetten M.S.M."/>
            <person name="Mascher T."/>
            <person name="Medema M.H."/>
            <person name="Devos D.P."/>
            <person name="Kaster A.-K."/>
            <person name="Ovreas L."/>
            <person name="Rohde M."/>
            <person name="Galperin M.Y."/>
            <person name="Jogler C."/>
        </authorList>
    </citation>
    <scope>NUCLEOTIDE SEQUENCE [LARGE SCALE GENOMIC DNA]</scope>
    <source>
        <strain evidence="2 3">I41</strain>
    </source>
</reference>
<feature type="transmembrane region" description="Helical" evidence="1">
    <location>
        <begin position="48"/>
        <end position="70"/>
    </location>
</feature>
<feature type="transmembrane region" description="Helical" evidence="1">
    <location>
        <begin position="77"/>
        <end position="95"/>
    </location>
</feature>
<dbReference type="EMBL" id="CP036339">
    <property type="protein sequence ID" value="QDT75511.1"/>
    <property type="molecule type" value="Genomic_DNA"/>
</dbReference>
<evidence type="ECO:0000313" key="3">
    <source>
        <dbReference type="Proteomes" id="UP000317909"/>
    </source>
</evidence>
<dbReference type="Pfam" id="PF06127">
    <property type="entry name" value="Mpo1-like"/>
    <property type="match status" value="1"/>
</dbReference>
<keyword evidence="3" id="KW-1185">Reference proteome</keyword>
<evidence type="ECO:0000313" key="2">
    <source>
        <dbReference type="EMBL" id="QDT75511.1"/>
    </source>
</evidence>
<dbReference type="Proteomes" id="UP000317909">
    <property type="component" value="Chromosome"/>
</dbReference>
<accession>A0A517U4E5</accession>
<dbReference type="KEGG" id="llh:I41_47220"/>
<keyword evidence="1" id="KW-0812">Transmembrane</keyword>
<feature type="transmembrane region" description="Helical" evidence="1">
    <location>
        <begin position="101"/>
        <end position="124"/>
    </location>
</feature>
<dbReference type="RefSeq" id="WP_145435202.1">
    <property type="nucleotide sequence ID" value="NZ_CP036339.1"/>
</dbReference>
<proteinExistence type="predicted"/>
<dbReference type="GO" id="GO:0016020">
    <property type="term" value="C:membrane"/>
    <property type="evidence" value="ECO:0007669"/>
    <property type="project" value="GOC"/>
</dbReference>
<keyword evidence="1" id="KW-1133">Transmembrane helix</keyword>
<keyword evidence="1" id="KW-0472">Membrane</keyword>
<gene>
    <name evidence="2" type="ORF">I41_47220</name>
</gene>
<evidence type="ECO:0008006" key="4">
    <source>
        <dbReference type="Google" id="ProtNLM"/>
    </source>
</evidence>
<dbReference type="GO" id="GO:0046521">
    <property type="term" value="P:sphingoid catabolic process"/>
    <property type="evidence" value="ECO:0007669"/>
    <property type="project" value="TreeGrafter"/>
</dbReference>
<protein>
    <recommendedName>
        <fullName evidence="4">DUF962 domain-containing protein</fullName>
    </recommendedName>
</protein>
<dbReference type="OrthoDB" id="5515308at2"/>
<dbReference type="InterPro" id="IPR009305">
    <property type="entry name" value="Mpo1-like"/>
</dbReference>
<feature type="transmembrane region" description="Helical" evidence="1">
    <location>
        <begin position="24"/>
        <end position="42"/>
    </location>
</feature>
<name>A0A517U4E5_9BACT</name>
<organism evidence="2 3">
    <name type="scientific">Lacipirellula limnantheis</name>
    <dbReference type="NCBI Taxonomy" id="2528024"/>
    <lineage>
        <taxon>Bacteria</taxon>
        <taxon>Pseudomonadati</taxon>
        <taxon>Planctomycetota</taxon>
        <taxon>Planctomycetia</taxon>
        <taxon>Pirellulales</taxon>
        <taxon>Lacipirellulaceae</taxon>
        <taxon>Lacipirellula</taxon>
    </lineage>
</organism>
<evidence type="ECO:0000256" key="1">
    <source>
        <dbReference type="SAM" id="Phobius"/>
    </source>
</evidence>
<dbReference type="PANTHER" id="PTHR28026:SF9">
    <property type="entry name" value="2-HYDROXY-PALMITIC ACID DIOXYGENASE MPO1"/>
    <property type="match status" value="1"/>
</dbReference>
<dbReference type="AlphaFoldDB" id="A0A517U4E5"/>
<feature type="transmembrane region" description="Helical" evidence="1">
    <location>
        <begin position="131"/>
        <end position="150"/>
    </location>
</feature>
<sequence length="157" mass="17624">MPAKTADQWFSEYGESHHNRTNKTLHWICVPTIAACVIAFLWELPTPAFMHPIPFLNWGTIVVAASLLFYARLSPALAVGMLVFSLAVVVGIIIYERVGPTPVWQLALALFIAAWIGQFIGHAIEGKRPSFFQDLQFLLIGPIWILGFIYRKLGIPY</sequence>